<sequence length="164" mass="17885">MFPSWYTQAPHLTLYDHIFGVSKANFSFGSDVCSFPGALGRKALQRVRDDFEDLFLKGILGEARLTVDFKGQIVLDTWGCRGENISMPFEGCVDRVQTVKLHSEEGAVDCTGALTLTGGSASLTVEGADTLDIRADCWKSLSYSISRAVRAMDDDVAGSPGWEH</sequence>
<dbReference type="Proteomes" id="UP001190700">
    <property type="component" value="Unassembled WGS sequence"/>
</dbReference>
<keyword evidence="2" id="KW-1185">Reference proteome</keyword>
<name>A0AAE0GJ05_9CHLO</name>
<organism evidence="1 2">
    <name type="scientific">Cymbomonas tetramitiformis</name>
    <dbReference type="NCBI Taxonomy" id="36881"/>
    <lineage>
        <taxon>Eukaryota</taxon>
        <taxon>Viridiplantae</taxon>
        <taxon>Chlorophyta</taxon>
        <taxon>Pyramimonadophyceae</taxon>
        <taxon>Pyramimonadales</taxon>
        <taxon>Pyramimonadaceae</taxon>
        <taxon>Cymbomonas</taxon>
    </lineage>
</organism>
<accession>A0AAE0GJ05</accession>
<dbReference type="AlphaFoldDB" id="A0AAE0GJ05"/>
<proteinExistence type="predicted"/>
<reference evidence="1 2" key="1">
    <citation type="journal article" date="2015" name="Genome Biol. Evol.">
        <title>Comparative Genomics of a Bacterivorous Green Alga Reveals Evolutionary Causalities and Consequences of Phago-Mixotrophic Mode of Nutrition.</title>
        <authorList>
            <person name="Burns J.A."/>
            <person name="Paasch A."/>
            <person name="Narechania A."/>
            <person name="Kim E."/>
        </authorList>
    </citation>
    <scope>NUCLEOTIDE SEQUENCE [LARGE SCALE GENOMIC DNA]</scope>
    <source>
        <strain evidence="1 2">PLY_AMNH</strain>
    </source>
</reference>
<protein>
    <submittedName>
        <fullName evidence="1">Uncharacterized protein</fullName>
    </submittedName>
</protein>
<dbReference type="EMBL" id="LGRX02005220">
    <property type="protein sequence ID" value="KAK3278921.1"/>
    <property type="molecule type" value="Genomic_DNA"/>
</dbReference>
<evidence type="ECO:0000313" key="1">
    <source>
        <dbReference type="EMBL" id="KAK3278921.1"/>
    </source>
</evidence>
<comment type="caution">
    <text evidence="1">The sequence shown here is derived from an EMBL/GenBank/DDBJ whole genome shotgun (WGS) entry which is preliminary data.</text>
</comment>
<gene>
    <name evidence="1" type="ORF">CYMTET_13172</name>
</gene>
<evidence type="ECO:0000313" key="2">
    <source>
        <dbReference type="Proteomes" id="UP001190700"/>
    </source>
</evidence>